<evidence type="ECO:0000313" key="2">
    <source>
        <dbReference type="Proteomes" id="UP001565471"/>
    </source>
</evidence>
<comment type="caution">
    <text evidence="1">The sequence shown here is derived from an EMBL/GenBank/DDBJ whole genome shotgun (WGS) entry which is preliminary data.</text>
</comment>
<organism evidence="1 2">
    <name type="scientific">Bradyrhizobium elkanii</name>
    <dbReference type="NCBI Taxonomy" id="29448"/>
    <lineage>
        <taxon>Bacteria</taxon>
        <taxon>Pseudomonadati</taxon>
        <taxon>Pseudomonadota</taxon>
        <taxon>Alphaproteobacteria</taxon>
        <taxon>Hyphomicrobiales</taxon>
        <taxon>Nitrobacteraceae</taxon>
        <taxon>Bradyrhizobium</taxon>
    </lineage>
</organism>
<dbReference type="Proteomes" id="UP001565471">
    <property type="component" value="Unassembled WGS sequence"/>
</dbReference>
<dbReference type="RefSeq" id="WP_253576774.1">
    <property type="nucleotide sequence ID" value="NZ_CP126026.1"/>
</dbReference>
<accession>A0ABV4FAY1</accession>
<protein>
    <submittedName>
        <fullName evidence="1">Uncharacterized protein</fullName>
    </submittedName>
</protein>
<proteinExistence type="predicted"/>
<name>A0ABV4FAY1_BRAEL</name>
<dbReference type="EMBL" id="JBGBZA010000002">
    <property type="protein sequence ID" value="MEY9320416.1"/>
    <property type="molecule type" value="Genomic_DNA"/>
</dbReference>
<gene>
    <name evidence="1" type="ORF">ABIF29_007215</name>
</gene>
<sequence>MPPSLDKLCKWVDQQTALKIFATFDEATQSQRHIKPLHHYVACRLVLEGGFLPEEITPRPPFRAQRQKGKWLLSYDETLAGGGEQTLLGGLKTKNVDVVILKDGLGPVMSVSCKGAIGAFRNLTNRMEEAVGDCTNLHITYPAMVTGYLFVMRAHRQDTLIAASATTPAEPTSGRVIAQNDIAIQKSGEPVETIVRFHNALRELTNRSGVRDDVSRYEAVCLALVDPDINAGQVLDTFPKAESPLRLERFFETLYMRYDERYVYSAPELKSVTRRREWSPSSPLFDPKIAASLPVKSFGFEARIAAESDDTEPDA</sequence>
<evidence type="ECO:0000313" key="1">
    <source>
        <dbReference type="EMBL" id="MEY9320416.1"/>
    </source>
</evidence>
<reference evidence="1 2" key="1">
    <citation type="submission" date="2024-07" db="EMBL/GenBank/DDBJ databases">
        <title>Genomic Encyclopedia of Type Strains, Phase V (KMG-V): Genome sequencing to study the core and pangenomes of soil and plant-associated prokaryotes.</title>
        <authorList>
            <person name="Whitman W."/>
        </authorList>
    </citation>
    <scope>NUCLEOTIDE SEQUENCE [LARGE SCALE GENOMIC DNA]</scope>
    <source>
        <strain evidence="1 2">USDA 415</strain>
    </source>
</reference>
<keyword evidence="2" id="KW-1185">Reference proteome</keyword>